<sequence length="422" mass="47642">MLKNRIPSASIYCRFGASSPFSRSYHGGWTIVASGKIPHVALLIETSREYARGLLRGVARYHQEHGPWSIYFEPHGLNDPAPTWLKNWQGDGILGRIQDRHMADAIIESGIPAVDLRGVHPDLEFPFIGVDNRPVSELAFDHLQDCGLRHFAFCGTPRGENPNQDRRCDYFVDHVEQAGFQCQVFLDEQKPGSSMSWERQQERIAKWLVKLPKPVGIMTCHDDRGHQVLDACRRAELRIPDEVAVLGVDNDVYLCKLATPQLSSIDVNPSRIGYEAAALLARIMDGESPPTEPVLLGPPRGVAARQSTDMLSVEDEEVAIAIRYIREHAIEGIKVSEVVRRAKKSPSTLERRIKRLLGRTIKAEITRVKLVRAKRLLSETELPIAKIAIRSGFSEPKYFCDVFRKNEDMTATAYRNKFRDLE</sequence>
<dbReference type="PROSITE" id="PS00041">
    <property type="entry name" value="HTH_ARAC_FAMILY_1"/>
    <property type="match status" value="1"/>
</dbReference>
<proteinExistence type="predicted"/>
<dbReference type="InterPro" id="IPR009057">
    <property type="entry name" value="Homeodomain-like_sf"/>
</dbReference>
<dbReference type="CDD" id="cd01543">
    <property type="entry name" value="PBP1_XylR"/>
    <property type="match status" value="1"/>
</dbReference>
<keyword evidence="2" id="KW-0238">DNA-binding</keyword>
<evidence type="ECO:0000256" key="2">
    <source>
        <dbReference type="ARBA" id="ARBA00023125"/>
    </source>
</evidence>
<reference evidence="5 6" key="1">
    <citation type="submission" date="2019-02" db="EMBL/GenBank/DDBJ databases">
        <title>Deep-cultivation of Planctomycetes and their phenomic and genomic characterization uncovers novel biology.</title>
        <authorList>
            <person name="Wiegand S."/>
            <person name="Jogler M."/>
            <person name="Boedeker C."/>
            <person name="Pinto D."/>
            <person name="Vollmers J."/>
            <person name="Rivas-Marin E."/>
            <person name="Kohn T."/>
            <person name="Peeters S.H."/>
            <person name="Heuer A."/>
            <person name="Rast P."/>
            <person name="Oberbeckmann S."/>
            <person name="Bunk B."/>
            <person name="Jeske O."/>
            <person name="Meyerdierks A."/>
            <person name="Storesund J.E."/>
            <person name="Kallscheuer N."/>
            <person name="Luecker S."/>
            <person name="Lage O.M."/>
            <person name="Pohl T."/>
            <person name="Merkel B.J."/>
            <person name="Hornburger P."/>
            <person name="Mueller R.-W."/>
            <person name="Bruemmer F."/>
            <person name="Labrenz M."/>
            <person name="Spormann A.M."/>
            <person name="Op den Camp H."/>
            <person name="Overmann J."/>
            <person name="Amann R."/>
            <person name="Jetten M.S.M."/>
            <person name="Mascher T."/>
            <person name="Medema M.H."/>
            <person name="Devos D.P."/>
            <person name="Kaster A.-K."/>
            <person name="Ovreas L."/>
            <person name="Rohde M."/>
            <person name="Galperin M.Y."/>
            <person name="Jogler C."/>
        </authorList>
    </citation>
    <scope>NUCLEOTIDE SEQUENCE [LARGE SCALE GENOMIC DNA]</scope>
    <source>
        <strain evidence="5 6">HG15A2</strain>
    </source>
</reference>
<dbReference type="InterPro" id="IPR018060">
    <property type="entry name" value="HTH_AraC"/>
</dbReference>
<dbReference type="PANTHER" id="PTHR30146:SF24">
    <property type="entry name" value="XYLOSE OPERON REGULATORY PROTEIN"/>
    <property type="match status" value="1"/>
</dbReference>
<dbReference type="InterPro" id="IPR054031">
    <property type="entry name" value="XylR_PBP1"/>
</dbReference>
<dbReference type="InterPro" id="IPR046335">
    <property type="entry name" value="LacI/GalR-like_sensor"/>
</dbReference>
<organism evidence="5 6">
    <name type="scientific">Adhaeretor mobilis</name>
    <dbReference type="NCBI Taxonomy" id="1930276"/>
    <lineage>
        <taxon>Bacteria</taxon>
        <taxon>Pseudomonadati</taxon>
        <taxon>Planctomycetota</taxon>
        <taxon>Planctomycetia</taxon>
        <taxon>Pirellulales</taxon>
        <taxon>Lacipirellulaceae</taxon>
        <taxon>Adhaeretor</taxon>
    </lineage>
</organism>
<dbReference type="KEGG" id="amob:HG15A2_32910"/>
<dbReference type="GO" id="GO:0003700">
    <property type="term" value="F:DNA-binding transcription factor activity"/>
    <property type="evidence" value="ECO:0007669"/>
    <property type="project" value="InterPro"/>
</dbReference>
<dbReference type="EMBL" id="CP036263">
    <property type="protein sequence ID" value="QDS99957.1"/>
    <property type="molecule type" value="Genomic_DNA"/>
</dbReference>
<keyword evidence="3" id="KW-0804">Transcription</keyword>
<dbReference type="InterPro" id="IPR018062">
    <property type="entry name" value="HTH_AraC-typ_CS"/>
</dbReference>
<protein>
    <submittedName>
        <fullName evidence="5">Xylose operon regulatory protein</fullName>
    </submittedName>
</protein>
<dbReference type="Pfam" id="PF13377">
    <property type="entry name" value="Peripla_BP_3"/>
    <property type="match status" value="1"/>
</dbReference>
<evidence type="ECO:0000256" key="1">
    <source>
        <dbReference type="ARBA" id="ARBA00023015"/>
    </source>
</evidence>
<dbReference type="Pfam" id="PF12833">
    <property type="entry name" value="HTH_18"/>
    <property type="match status" value="1"/>
</dbReference>
<keyword evidence="1" id="KW-0805">Transcription regulation</keyword>
<dbReference type="Proteomes" id="UP000319852">
    <property type="component" value="Chromosome"/>
</dbReference>
<evidence type="ECO:0000256" key="3">
    <source>
        <dbReference type="ARBA" id="ARBA00023163"/>
    </source>
</evidence>
<gene>
    <name evidence="5" type="primary">xylR_4</name>
    <name evidence="5" type="ORF">HG15A2_32910</name>
</gene>
<dbReference type="AlphaFoldDB" id="A0A517MYR8"/>
<accession>A0A517MYR8</accession>
<evidence type="ECO:0000259" key="4">
    <source>
        <dbReference type="PROSITE" id="PS01124"/>
    </source>
</evidence>
<dbReference type="SMART" id="SM00342">
    <property type="entry name" value="HTH_ARAC"/>
    <property type="match status" value="1"/>
</dbReference>
<dbReference type="Gene3D" id="3.40.50.2300">
    <property type="match status" value="2"/>
</dbReference>
<dbReference type="Gene3D" id="1.10.10.60">
    <property type="entry name" value="Homeodomain-like"/>
    <property type="match status" value="1"/>
</dbReference>
<dbReference type="Pfam" id="PF22177">
    <property type="entry name" value="PBP1_XylR"/>
    <property type="match status" value="1"/>
</dbReference>
<dbReference type="PANTHER" id="PTHR30146">
    <property type="entry name" value="LACI-RELATED TRANSCRIPTIONAL REPRESSOR"/>
    <property type="match status" value="1"/>
</dbReference>
<dbReference type="SUPFAM" id="SSF46689">
    <property type="entry name" value="Homeodomain-like"/>
    <property type="match status" value="1"/>
</dbReference>
<name>A0A517MYR8_9BACT</name>
<dbReference type="InterPro" id="IPR028082">
    <property type="entry name" value="Peripla_BP_I"/>
</dbReference>
<dbReference type="GO" id="GO:0000976">
    <property type="term" value="F:transcription cis-regulatory region binding"/>
    <property type="evidence" value="ECO:0007669"/>
    <property type="project" value="TreeGrafter"/>
</dbReference>
<keyword evidence="6" id="KW-1185">Reference proteome</keyword>
<evidence type="ECO:0000313" key="6">
    <source>
        <dbReference type="Proteomes" id="UP000319852"/>
    </source>
</evidence>
<dbReference type="SUPFAM" id="SSF53822">
    <property type="entry name" value="Periplasmic binding protein-like I"/>
    <property type="match status" value="1"/>
</dbReference>
<dbReference type="PROSITE" id="PS01124">
    <property type="entry name" value="HTH_ARAC_FAMILY_2"/>
    <property type="match status" value="1"/>
</dbReference>
<evidence type="ECO:0000313" key="5">
    <source>
        <dbReference type="EMBL" id="QDS99957.1"/>
    </source>
</evidence>
<feature type="domain" description="HTH araC/xylS-type" evidence="4">
    <location>
        <begin position="319"/>
        <end position="417"/>
    </location>
</feature>